<dbReference type="KEGG" id="nam:NAMH_1644"/>
<keyword evidence="6 8" id="KW-1133">Transmembrane helix</keyword>
<dbReference type="STRING" id="598659.NAMH_1644"/>
<keyword evidence="4" id="KW-1003">Cell membrane</keyword>
<dbReference type="Proteomes" id="UP000000448">
    <property type="component" value="Chromosome"/>
</dbReference>
<evidence type="ECO:0000313" key="10">
    <source>
        <dbReference type="EMBL" id="ACM92323.1"/>
    </source>
</evidence>
<keyword evidence="11" id="KW-1185">Reference proteome</keyword>
<dbReference type="GO" id="GO:0140359">
    <property type="term" value="F:ABC-type transporter activity"/>
    <property type="evidence" value="ECO:0007669"/>
    <property type="project" value="InterPro"/>
</dbReference>
<feature type="transmembrane region" description="Helical" evidence="8">
    <location>
        <begin position="164"/>
        <end position="188"/>
    </location>
</feature>
<dbReference type="InterPro" id="IPR047817">
    <property type="entry name" value="ABC2_TM_bact-type"/>
</dbReference>
<evidence type="ECO:0000256" key="5">
    <source>
        <dbReference type="ARBA" id="ARBA00022692"/>
    </source>
</evidence>
<feature type="transmembrane region" description="Helical" evidence="8">
    <location>
        <begin position="281"/>
        <end position="304"/>
    </location>
</feature>
<dbReference type="AlphaFoldDB" id="B9L6N6"/>
<evidence type="ECO:0000256" key="6">
    <source>
        <dbReference type="ARBA" id="ARBA00022989"/>
    </source>
</evidence>
<organism evidence="10 11">
    <name type="scientific">Nautilia profundicola (strain ATCC BAA-1463 / DSM 18972 / AmH)</name>
    <dbReference type="NCBI Taxonomy" id="598659"/>
    <lineage>
        <taxon>Bacteria</taxon>
        <taxon>Pseudomonadati</taxon>
        <taxon>Campylobacterota</taxon>
        <taxon>Epsilonproteobacteria</taxon>
        <taxon>Nautiliales</taxon>
        <taxon>Nautiliaceae</taxon>
        <taxon>Nautilia</taxon>
    </lineage>
</organism>
<reference evidence="10 11" key="1">
    <citation type="journal article" date="2009" name="PLoS Genet.">
        <title>Adaptations to submarine hydrothermal environments exemplified by the genome of Nautilia profundicola.</title>
        <authorList>
            <person name="Campbell B.J."/>
            <person name="Smith J.L."/>
            <person name="Hanson T.E."/>
            <person name="Klotz M.G."/>
            <person name="Stein L.Y."/>
            <person name="Lee C.K."/>
            <person name="Wu D."/>
            <person name="Robinson J.M."/>
            <person name="Khouri H.M."/>
            <person name="Eisen J.A."/>
            <person name="Cary S.C."/>
        </authorList>
    </citation>
    <scope>NUCLEOTIDE SEQUENCE [LARGE SCALE GENOMIC DNA]</scope>
    <source>
        <strain evidence="11">ATCC BAA-1463 / DSM 18972 / AmH</strain>
    </source>
</reference>
<proteinExistence type="inferred from homology"/>
<evidence type="ECO:0000256" key="1">
    <source>
        <dbReference type="ARBA" id="ARBA00004651"/>
    </source>
</evidence>
<keyword evidence="7 8" id="KW-0472">Membrane</keyword>
<dbReference type="eggNOG" id="COG0842">
    <property type="taxonomic scope" value="Bacteria"/>
</dbReference>
<dbReference type="InterPro" id="IPR013525">
    <property type="entry name" value="ABC2_TM"/>
</dbReference>
<feature type="transmembrane region" description="Helical" evidence="8">
    <location>
        <begin position="246"/>
        <end position="269"/>
    </location>
</feature>
<evidence type="ECO:0000256" key="3">
    <source>
        <dbReference type="ARBA" id="ARBA00022448"/>
    </source>
</evidence>
<evidence type="ECO:0000313" key="11">
    <source>
        <dbReference type="Proteomes" id="UP000000448"/>
    </source>
</evidence>
<feature type="transmembrane region" description="Helical" evidence="8">
    <location>
        <begin position="333"/>
        <end position="352"/>
    </location>
</feature>
<evidence type="ECO:0000259" key="9">
    <source>
        <dbReference type="PROSITE" id="PS51012"/>
    </source>
</evidence>
<feature type="transmembrane region" description="Helical" evidence="8">
    <location>
        <begin position="208"/>
        <end position="234"/>
    </location>
</feature>
<evidence type="ECO:0000256" key="2">
    <source>
        <dbReference type="ARBA" id="ARBA00007783"/>
    </source>
</evidence>
<dbReference type="PANTHER" id="PTHR30294">
    <property type="entry name" value="MEMBRANE COMPONENT OF ABC TRANSPORTER YHHJ-RELATED"/>
    <property type="match status" value="1"/>
</dbReference>
<dbReference type="InterPro" id="IPR051449">
    <property type="entry name" value="ABC-2_transporter_component"/>
</dbReference>
<evidence type="ECO:0000256" key="4">
    <source>
        <dbReference type="ARBA" id="ARBA00022475"/>
    </source>
</evidence>
<dbReference type="RefSeq" id="WP_012663695.1">
    <property type="nucleotide sequence ID" value="NC_012115.1"/>
</dbReference>
<keyword evidence="5 8" id="KW-0812">Transmembrane</keyword>
<feature type="domain" description="ABC transmembrane type-2" evidence="9">
    <location>
        <begin position="132"/>
        <end position="358"/>
    </location>
</feature>
<name>B9L6N6_NAUPA</name>
<dbReference type="Pfam" id="PF12698">
    <property type="entry name" value="ABC2_membrane_3"/>
    <property type="match status" value="1"/>
</dbReference>
<dbReference type="PANTHER" id="PTHR30294:SF47">
    <property type="entry name" value="INNER MEMBRANE TRANSPORT PERMEASE YHHJ"/>
    <property type="match status" value="1"/>
</dbReference>
<evidence type="ECO:0000256" key="7">
    <source>
        <dbReference type="ARBA" id="ARBA00023136"/>
    </source>
</evidence>
<keyword evidence="3" id="KW-0813">Transport</keyword>
<protein>
    <submittedName>
        <fullName evidence="10">ABC-2</fullName>
    </submittedName>
</protein>
<dbReference type="OrthoDB" id="9808686at2"/>
<dbReference type="Gene3D" id="3.40.1710.10">
    <property type="entry name" value="abc type-2 transporter like domain"/>
    <property type="match status" value="1"/>
</dbReference>
<comment type="subcellular location">
    <subcellularLocation>
        <location evidence="1">Cell membrane</location>
        <topology evidence="1">Multi-pass membrane protein</topology>
    </subcellularLocation>
</comment>
<dbReference type="GO" id="GO:0005886">
    <property type="term" value="C:plasma membrane"/>
    <property type="evidence" value="ECO:0007669"/>
    <property type="project" value="UniProtKB-SubCell"/>
</dbReference>
<accession>B9L6N6</accession>
<sequence>MRAFKAIFLKEILTFLRNVGLVFFILYAFTLEVYTAGNGIKIKPQHVSIGYVNYSGKKLPDEILSHFHYPEFENPKVFLSEKDLKKAIFDKKIMVGLIFDSDFTKNYYKNKTTTINVLVDATASAQAQVTLIYLNQILLRLSNQKSPVDFRIHKLFNQNSTSTWFMGLTELINVVTMLILILVSIVFVKEKEKGTWDIMLLMPVDGKVIIFAKVLSQIVVVMAGIVISVGIVIFGVFDTPINGNLWLFFVLSFIFSFALGGIALVIAAYSKSVMQVAQISMLVMLPLLFLSGAWTPITSMAPFLQKMTLLSPVRYYIQGSEAIFFKGTNFIDLLPYFTAETVIAIVLFYIGFRKIGRLF</sequence>
<evidence type="ECO:0000256" key="8">
    <source>
        <dbReference type="SAM" id="Phobius"/>
    </source>
</evidence>
<dbReference type="EMBL" id="CP001279">
    <property type="protein sequence ID" value="ACM92323.1"/>
    <property type="molecule type" value="Genomic_DNA"/>
</dbReference>
<dbReference type="HOGENOM" id="CLU_039483_8_1_7"/>
<gene>
    <name evidence="10" type="ordered locus">NAMH_1644</name>
</gene>
<dbReference type="PROSITE" id="PS51012">
    <property type="entry name" value="ABC_TM2"/>
    <property type="match status" value="1"/>
</dbReference>
<feature type="transmembrane region" description="Helical" evidence="8">
    <location>
        <begin position="12"/>
        <end position="29"/>
    </location>
</feature>
<comment type="similarity">
    <text evidence="2">Belongs to the ABC-2 integral membrane protein family.</text>
</comment>